<keyword evidence="2" id="KW-1185">Reference proteome</keyword>
<name>A0A5B7E2U7_PORTR</name>
<dbReference type="EMBL" id="VSRR010001765">
    <property type="protein sequence ID" value="MPC27543.1"/>
    <property type="molecule type" value="Genomic_DNA"/>
</dbReference>
<proteinExistence type="predicted"/>
<evidence type="ECO:0000313" key="2">
    <source>
        <dbReference type="Proteomes" id="UP000324222"/>
    </source>
</evidence>
<organism evidence="1 2">
    <name type="scientific">Portunus trituberculatus</name>
    <name type="common">Swimming crab</name>
    <name type="synonym">Neptunus trituberculatus</name>
    <dbReference type="NCBI Taxonomy" id="210409"/>
    <lineage>
        <taxon>Eukaryota</taxon>
        <taxon>Metazoa</taxon>
        <taxon>Ecdysozoa</taxon>
        <taxon>Arthropoda</taxon>
        <taxon>Crustacea</taxon>
        <taxon>Multicrustacea</taxon>
        <taxon>Malacostraca</taxon>
        <taxon>Eumalacostraca</taxon>
        <taxon>Eucarida</taxon>
        <taxon>Decapoda</taxon>
        <taxon>Pleocyemata</taxon>
        <taxon>Brachyura</taxon>
        <taxon>Eubrachyura</taxon>
        <taxon>Portunoidea</taxon>
        <taxon>Portunidae</taxon>
        <taxon>Portuninae</taxon>
        <taxon>Portunus</taxon>
    </lineage>
</organism>
<evidence type="ECO:0000313" key="1">
    <source>
        <dbReference type="EMBL" id="MPC27543.1"/>
    </source>
</evidence>
<reference evidence="1 2" key="1">
    <citation type="submission" date="2019-05" db="EMBL/GenBank/DDBJ databases">
        <title>Another draft genome of Portunus trituberculatus and its Hox gene families provides insights of decapod evolution.</title>
        <authorList>
            <person name="Jeong J.-H."/>
            <person name="Song I."/>
            <person name="Kim S."/>
            <person name="Choi T."/>
            <person name="Kim D."/>
            <person name="Ryu S."/>
            <person name="Kim W."/>
        </authorList>
    </citation>
    <scope>NUCLEOTIDE SEQUENCE [LARGE SCALE GENOMIC DNA]</scope>
    <source>
        <tissue evidence="1">Muscle</tissue>
    </source>
</reference>
<accession>A0A5B7E2U7</accession>
<gene>
    <name evidence="1" type="ORF">E2C01_020715</name>
</gene>
<protein>
    <submittedName>
        <fullName evidence="1">Uncharacterized protein</fullName>
    </submittedName>
</protein>
<dbReference type="Proteomes" id="UP000324222">
    <property type="component" value="Unassembled WGS sequence"/>
</dbReference>
<comment type="caution">
    <text evidence="1">The sequence shown here is derived from an EMBL/GenBank/DDBJ whole genome shotgun (WGS) entry which is preliminary data.</text>
</comment>
<sequence>MHIQPCNPLHICQTHSHTCNTLTHTPKHTHIHTTH</sequence>
<dbReference type="AlphaFoldDB" id="A0A5B7E2U7"/>